<dbReference type="SUPFAM" id="SSF81665">
    <property type="entry name" value="Calcium ATPase, transmembrane domain M"/>
    <property type="match status" value="1"/>
</dbReference>
<dbReference type="Proteomes" id="UP000298491">
    <property type="component" value="Unassembled WGS sequence"/>
</dbReference>
<feature type="transmembrane region" description="Helical" evidence="3">
    <location>
        <begin position="27"/>
        <end position="49"/>
    </location>
</feature>
<keyword evidence="3" id="KW-1133">Transmembrane helix</keyword>
<dbReference type="PANTHER" id="PTHR43520">
    <property type="entry name" value="ATP7, ISOFORM B"/>
    <property type="match status" value="1"/>
</dbReference>
<evidence type="ECO:0000313" key="4">
    <source>
        <dbReference type="EMBL" id="TGC74812.1"/>
    </source>
</evidence>
<keyword evidence="3" id="KW-0812">Transmembrane</keyword>
<dbReference type="PANTHER" id="PTHR43520:SF8">
    <property type="entry name" value="P-TYPE CU(+) TRANSPORTER"/>
    <property type="match status" value="1"/>
</dbReference>
<evidence type="ECO:0000313" key="5">
    <source>
        <dbReference type="Proteomes" id="UP000298491"/>
    </source>
</evidence>
<evidence type="ECO:0000256" key="1">
    <source>
        <dbReference type="ARBA" id="ARBA00022967"/>
    </source>
</evidence>
<dbReference type="EMBL" id="PYKB01001600">
    <property type="protein sequence ID" value="TGC74812.1"/>
    <property type="molecule type" value="Genomic_DNA"/>
</dbReference>
<sequence length="128" mass="12944">PLLAHIPRLVEQAQGSKLPIQAVVDKVTLWFVPMVMLIAALTFVVWLAFGPSPALTFALINGVAVLIIACPCAMGLATPTSIMVGTGRGAEMGGGVRMGGGLERMKAARGGAGAQTGGRAEGPPGRPG</sequence>
<comment type="caution">
    <text evidence="4">The sequence shown here is derived from an EMBL/GenBank/DDBJ whole genome shotgun (WGS) entry which is preliminary data.</text>
</comment>
<evidence type="ECO:0000256" key="2">
    <source>
        <dbReference type="SAM" id="MobiDB-lite"/>
    </source>
</evidence>
<dbReference type="InterPro" id="IPR023298">
    <property type="entry name" value="ATPase_P-typ_TM_dom_sf"/>
</dbReference>
<organism evidence="4 5">
    <name type="scientific">Salmonella enterica subsp. enterica serovar Wilhelmsburg</name>
    <dbReference type="NCBI Taxonomy" id="1960126"/>
    <lineage>
        <taxon>Bacteria</taxon>
        <taxon>Pseudomonadati</taxon>
        <taxon>Pseudomonadota</taxon>
        <taxon>Gammaproteobacteria</taxon>
        <taxon>Enterobacterales</taxon>
        <taxon>Enterobacteriaceae</taxon>
        <taxon>Salmonella</taxon>
    </lineage>
</organism>
<feature type="transmembrane region" description="Helical" evidence="3">
    <location>
        <begin position="55"/>
        <end position="78"/>
    </location>
</feature>
<dbReference type="GO" id="GO:0055070">
    <property type="term" value="P:copper ion homeostasis"/>
    <property type="evidence" value="ECO:0007669"/>
    <property type="project" value="TreeGrafter"/>
</dbReference>
<evidence type="ECO:0000256" key="3">
    <source>
        <dbReference type="SAM" id="Phobius"/>
    </source>
</evidence>
<protein>
    <submittedName>
        <fullName evidence="4">ATPase</fullName>
    </submittedName>
</protein>
<gene>
    <name evidence="4" type="ORF">C9F09_28100</name>
</gene>
<keyword evidence="3" id="KW-0472">Membrane</keyword>
<feature type="non-terminal residue" evidence="4">
    <location>
        <position position="1"/>
    </location>
</feature>
<dbReference type="AlphaFoldDB" id="A0A659PMI1"/>
<feature type="non-terminal residue" evidence="4">
    <location>
        <position position="128"/>
    </location>
</feature>
<dbReference type="GO" id="GO:0016020">
    <property type="term" value="C:membrane"/>
    <property type="evidence" value="ECO:0007669"/>
    <property type="project" value="TreeGrafter"/>
</dbReference>
<accession>A0A659PMI1</accession>
<reference evidence="4 5" key="1">
    <citation type="submission" date="2018-03" db="EMBL/GenBank/DDBJ databases">
        <title>Non-Typhoidal Salmonella genome sequencing and assembly.</title>
        <authorList>
            <person name="Matchawe C."/>
        </authorList>
    </citation>
    <scope>NUCLEOTIDE SEQUENCE [LARGE SCALE GENOMIC DNA]</scope>
    <source>
        <strain evidence="4 5">35dea</strain>
    </source>
</reference>
<proteinExistence type="predicted"/>
<feature type="region of interest" description="Disordered" evidence="2">
    <location>
        <begin position="107"/>
        <end position="128"/>
    </location>
</feature>
<keyword evidence="1" id="KW-1278">Translocase</keyword>
<dbReference type="GO" id="GO:0005507">
    <property type="term" value="F:copper ion binding"/>
    <property type="evidence" value="ECO:0007669"/>
    <property type="project" value="TreeGrafter"/>
</dbReference>
<dbReference type="Gene3D" id="1.20.1110.10">
    <property type="entry name" value="Calcium-transporting ATPase, transmembrane domain"/>
    <property type="match status" value="1"/>
</dbReference>
<feature type="compositionally biased region" description="Gly residues" evidence="2">
    <location>
        <begin position="110"/>
        <end position="120"/>
    </location>
</feature>
<name>A0A659PMI1_SALET</name>
<dbReference type="GO" id="GO:0043682">
    <property type="term" value="F:P-type divalent copper transporter activity"/>
    <property type="evidence" value="ECO:0007669"/>
    <property type="project" value="TreeGrafter"/>
</dbReference>